<gene>
    <name evidence="4" type="ORF">UFOVP1147_22</name>
    <name evidence="5" type="ORF">UFOVP1594_18</name>
    <name evidence="1" type="ORF">UFOVP484_51</name>
    <name evidence="2" type="ORF">UFOVP808_9</name>
    <name evidence="3" type="ORF">UFOVP994_18</name>
</gene>
<accession>A0A6J5MMB7</accession>
<reference evidence="1" key="1">
    <citation type="submission" date="2020-04" db="EMBL/GenBank/DDBJ databases">
        <authorList>
            <person name="Chiriac C."/>
            <person name="Salcher M."/>
            <person name="Ghai R."/>
            <person name="Kavagutti S V."/>
        </authorList>
    </citation>
    <scope>NUCLEOTIDE SEQUENCE</scope>
</reference>
<protein>
    <submittedName>
        <fullName evidence="1">Uncharacterized protein</fullName>
    </submittedName>
</protein>
<dbReference type="EMBL" id="LR796463">
    <property type="protein sequence ID" value="CAB4146246.1"/>
    <property type="molecule type" value="Genomic_DNA"/>
</dbReference>
<dbReference type="EMBL" id="LR796930">
    <property type="protein sequence ID" value="CAB4175960.1"/>
    <property type="molecule type" value="Genomic_DNA"/>
</dbReference>
<evidence type="ECO:0000313" key="2">
    <source>
        <dbReference type="EMBL" id="CAB4163314.1"/>
    </source>
</evidence>
<dbReference type="Pfam" id="PF23148">
    <property type="entry name" value="Gp77"/>
    <property type="match status" value="1"/>
</dbReference>
<dbReference type="EMBL" id="LR796751">
    <property type="protein sequence ID" value="CAB4163314.1"/>
    <property type="molecule type" value="Genomic_DNA"/>
</dbReference>
<organism evidence="1">
    <name type="scientific">uncultured Caudovirales phage</name>
    <dbReference type="NCBI Taxonomy" id="2100421"/>
    <lineage>
        <taxon>Viruses</taxon>
        <taxon>Duplodnaviria</taxon>
        <taxon>Heunggongvirae</taxon>
        <taxon>Uroviricota</taxon>
        <taxon>Caudoviricetes</taxon>
        <taxon>Peduoviridae</taxon>
        <taxon>Maltschvirus</taxon>
        <taxon>Maltschvirus maltsch</taxon>
    </lineage>
</organism>
<evidence type="ECO:0000313" key="4">
    <source>
        <dbReference type="EMBL" id="CAB4186475.1"/>
    </source>
</evidence>
<sequence length="104" mass="10539">MSYRSIFNAKISSTNFYAVFDFAQSLAVGETISSQSVTAVVYSGTDASPSSIISGAATSSGSQVTQTITGGVVGVTYVLACVIGTSASKTFVLDGYLTVKANGT</sequence>
<name>A0A6J5MMB7_9CAUD</name>
<evidence type="ECO:0000313" key="1">
    <source>
        <dbReference type="EMBL" id="CAB4146246.1"/>
    </source>
</evidence>
<evidence type="ECO:0000313" key="3">
    <source>
        <dbReference type="EMBL" id="CAB4175960.1"/>
    </source>
</evidence>
<proteinExistence type="predicted"/>
<dbReference type="EMBL" id="LR797096">
    <property type="protein sequence ID" value="CAB4186475.1"/>
    <property type="molecule type" value="Genomic_DNA"/>
</dbReference>
<evidence type="ECO:0000313" key="5">
    <source>
        <dbReference type="EMBL" id="CAB4217313.1"/>
    </source>
</evidence>
<dbReference type="EMBL" id="LR797458">
    <property type="protein sequence ID" value="CAB4217313.1"/>
    <property type="molecule type" value="Genomic_DNA"/>
</dbReference>
<dbReference type="InterPro" id="IPR056928">
    <property type="entry name" value="Gp77-like"/>
</dbReference>